<organism evidence="10 11">
    <name type="scientific">Aspergillus novofumigatus (strain IBT 16806)</name>
    <dbReference type="NCBI Taxonomy" id="1392255"/>
    <lineage>
        <taxon>Eukaryota</taxon>
        <taxon>Fungi</taxon>
        <taxon>Dikarya</taxon>
        <taxon>Ascomycota</taxon>
        <taxon>Pezizomycotina</taxon>
        <taxon>Eurotiomycetes</taxon>
        <taxon>Eurotiomycetidae</taxon>
        <taxon>Eurotiales</taxon>
        <taxon>Aspergillaceae</taxon>
        <taxon>Aspergillus</taxon>
        <taxon>Aspergillus subgen. Fumigati</taxon>
    </lineage>
</organism>
<dbReference type="GO" id="GO:0005886">
    <property type="term" value="C:plasma membrane"/>
    <property type="evidence" value="ECO:0007669"/>
    <property type="project" value="TreeGrafter"/>
</dbReference>
<feature type="compositionally biased region" description="Polar residues" evidence="7">
    <location>
        <begin position="1"/>
        <end position="11"/>
    </location>
</feature>
<dbReference type="OrthoDB" id="10021397at2759"/>
<feature type="transmembrane region" description="Helical" evidence="8">
    <location>
        <begin position="165"/>
        <end position="185"/>
    </location>
</feature>
<sequence>MPKQNLSSMSDTMAAADKPASLASKDSNLSPTERELSEKAISTDSDPEAQSGGDSVPEDSKSPPREITGWKWFLVVLSIYSSQFLFALDNTIVANVQPVIVGHFNSVEKLPWISVAFLIGAAGTNLIWGKVFAQFNAKWTYILSVFVFEVGSAVCGAAPNMNALIIGRAICGVSGSGMYVGLMTLLAATTTIQERPLYVGGGGFIWGVGTVLGPIIGGAFTDSSAGWRWAFYINLCVGAVCAPVYLFLLPNKDPRPGVSLRERANTMDHIGGILTIGAMVTGVMAVSFGGVMYPWNSGRIIGLFCCSAVLFILLGLQQVFTIYTNVAHRVLPVEFFKSRTVLILFAATAAGGTAIFVPVYMAPLYFQFTRGDSTLESGVRLLPFIILMIVAVMANGALLSKFGMYMPWYLVGGILVVIGGALMYTVGLTTSVAHVYGYTILIGVGVGFFAQASFSVAQATVAPELIPSAVGFISLAQITGITLALAIANAVFFNESVRSLKTILPGVDPERIKDTISGTQSEFFQSLLPGVREQVLEAIVDALSKSYILVMTAGALVAVLSLLMKREKLFLAPSGGS</sequence>
<evidence type="ECO:0000259" key="9">
    <source>
        <dbReference type="PROSITE" id="PS50850"/>
    </source>
</evidence>
<feature type="transmembrane region" description="Helical" evidence="8">
    <location>
        <begin position="270"/>
        <end position="294"/>
    </location>
</feature>
<dbReference type="SUPFAM" id="SSF103473">
    <property type="entry name" value="MFS general substrate transporter"/>
    <property type="match status" value="2"/>
</dbReference>
<evidence type="ECO:0000256" key="4">
    <source>
        <dbReference type="ARBA" id="ARBA00022692"/>
    </source>
</evidence>
<evidence type="ECO:0000256" key="5">
    <source>
        <dbReference type="ARBA" id="ARBA00022989"/>
    </source>
</evidence>
<dbReference type="GeneID" id="36537940"/>
<evidence type="ECO:0000256" key="1">
    <source>
        <dbReference type="ARBA" id="ARBA00004141"/>
    </source>
</evidence>
<proteinExistence type="inferred from homology"/>
<keyword evidence="11" id="KW-1185">Reference proteome</keyword>
<feature type="transmembrane region" description="Helical" evidence="8">
    <location>
        <begin position="406"/>
        <end position="429"/>
    </location>
</feature>
<dbReference type="GO" id="GO:0022857">
    <property type="term" value="F:transmembrane transporter activity"/>
    <property type="evidence" value="ECO:0007669"/>
    <property type="project" value="InterPro"/>
</dbReference>
<evidence type="ECO:0000256" key="8">
    <source>
        <dbReference type="SAM" id="Phobius"/>
    </source>
</evidence>
<feature type="transmembrane region" description="Helical" evidence="8">
    <location>
        <begin position="140"/>
        <end position="159"/>
    </location>
</feature>
<feature type="transmembrane region" description="Helical" evidence="8">
    <location>
        <begin position="546"/>
        <end position="564"/>
    </location>
</feature>
<keyword evidence="5 8" id="KW-1133">Transmembrane helix</keyword>
<evidence type="ECO:0000313" key="11">
    <source>
        <dbReference type="Proteomes" id="UP000234474"/>
    </source>
</evidence>
<feature type="transmembrane region" description="Helical" evidence="8">
    <location>
        <begin position="300"/>
        <end position="320"/>
    </location>
</feature>
<name>A0A2I1BTB1_ASPN1</name>
<dbReference type="InterPro" id="IPR011701">
    <property type="entry name" value="MFS"/>
</dbReference>
<feature type="transmembrane region" description="Helical" evidence="8">
    <location>
        <begin position="341"/>
        <end position="361"/>
    </location>
</feature>
<dbReference type="EMBL" id="MSZS01000012">
    <property type="protein sequence ID" value="PKX88643.1"/>
    <property type="molecule type" value="Genomic_DNA"/>
</dbReference>
<evidence type="ECO:0000256" key="7">
    <source>
        <dbReference type="SAM" id="MobiDB-lite"/>
    </source>
</evidence>
<protein>
    <submittedName>
        <fullName evidence="10">Putative MFS drug efflux transporter</fullName>
    </submittedName>
</protein>
<dbReference type="InterPro" id="IPR036259">
    <property type="entry name" value="MFS_trans_sf"/>
</dbReference>
<keyword evidence="4 8" id="KW-0812">Transmembrane</keyword>
<dbReference type="Proteomes" id="UP000234474">
    <property type="component" value="Unassembled WGS sequence"/>
</dbReference>
<evidence type="ECO:0000256" key="3">
    <source>
        <dbReference type="ARBA" id="ARBA00022448"/>
    </source>
</evidence>
<feature type="transmembrane region" description="Helical" evidence="8">
    <location>
        <begin position="469"/>
        <end position="492"/>
    </location>
</feature>
<feature type="transmembrane region" description="Helical" evidence="8">
    <location>
        <begin position="110"/>
        <end position="128"/>
    </location>
</feature>
<evidence type="ECO:0000313" key="10">
    <source>
        <dbReference type="EMBL" id="PKX88643.1"/>
    </source>
</evidence>
<dbReference type="PANTHER" id="PTHR23501">
    <property type="entry name" value="MAJOR FACILITATOR SUPERFAMILY"/>
    <property type="match status" value="1"/>
</dbReference>
<dbReference type="InterPro" id="IPR020846">
    <property type="entry name" value="MFS_dom"/>
</dbReference>
<comment type="subcellular location">
    <subcellularLocation>
        <location evidence="1">Membrane</location>
        <topology evidence="1">Multi-pass membrane protein</topology>
    </subcellularLocation>
</comment>
<gene>
    <name evidence="10" type="ORF">P174DRAFT_472324</name>
</gene>
<feature type="region of interest" description="Disordered" evidence="7">
    <location>
        <begin position="1"/>
        <end position="64"/>
    </location>
</feature>
<feature type="transmembrane region" description="Helical" evidence="8">
    <location>
        <begin position="70"/>
        <end position="88"/>
    </location>
</feature>
<dbReference type="FunFam" id="1.20.1250.20:FF:000429">
    <property type="entry name" value="MFS drug efflux transporter, putative"/>
    <property type="match status" value="1"/>
</dbReference>
<reference evidence="11" key="1">
    <citation type="journal article" date="2018" name="Proc. Natl. Acad. Sci. U.S.A.">
        <title>Linking secondary metabolites to gene clusters through genome sequencing of six diverse Aspergillus species.</title>
        <authorList>
            <person name="Kaerboelling I."/>
            <person name="Vesth T.C."/>
            <person name="Frisvad J.C."/>
            <person name="Nybo J.L."/>
            <person name="Theobald S."/>
            <person name="Kuo A."/>
            <person name="Bowyer P."/>
            <person name="Matsuda Y."/>
            <person name="Mondo S."/>
            <person name="Lyhne E.K."/>
            <person name="Kogle M.E."/>
            <person name="Clum A."/>
            <person name="Lipzen A."/>
            <person name="Salamov A."/>
            <person name="Ngan C.Y."/>
            <person name="Daum C."/>
            <person name="Chiniquy J."/>
            <person name="Barry K."/>
            <person name="LaButti K."/>
            <person name="Haridas S."/>
            <person name="Simmons B.A."/>
            <person name="Magnuson J.K."/>
            <person name="Mortensen U.H."/>
            <person name="Larsen T.O."/>
            <person name="Grigoriev I.V."/>
            <person name="Baker S.E."/>
            <person name="Andersen M.R."/>
        </authorList>
    </citation>
    <scope>NUCLEOTIDE SEQUENCE [LARGE SCALE GENOMIC DNA]</scope>
    <source>
        <strain evidence="11">IBT 16806</strain>
    </source>
</reference>
<evidence type="ECO:0000256" key="2">
    <source>
        <dbReference type="ARBA" id="ARBA00007520"/>
    </source>
</evidence>
<dbReference type="PANTHER" id="PTHR23501:SF12">
    <property type="entry name" value="MAJOR FACILITATOR SUPERFAMILY (MFS) PROFILE DOMAIN-CONTAINING PROTEIN-RELATED"/>
    <property type="match status" value="1"/>
</dbReference>
<feature type="transmembrane region" description="Helical" evidence="8">
    <location>
        <begin position="229"/>
        <end position="249"/>
    </location>
</feature>
<dbReference type="VEuPathDB" id="FungiDB:P174DRAFT_472324"/>
<dbReference type="PROSITE" id="PS50850">
    <property type="entry name" value="MFS"/>
    <property type="match status" value="1"/>
</dbReference>
<dbReference type="AlphaFoldDB" id="A0A2I1BTB1"/>
<comment type="similarity">
    <text evidence="2">Belongs to the major facilitator superfamily. TCR/Tet family.</text>
</comment>
<comment type="caution">
    <text evidence="10">The sequence shown here is derived from an EMBL/GenBank/DDBJ whole genome shotgun (WGS) entry which is preliminary data.</text>
</comment>
<dbReference type="RefSeq" id="XP_024677238.1">
    <property type="nucleotide sequence ID" value="XM_024830613.1"/>
</dbReference>
<feature type="domain" description="Major facilitator superfamily (MFS) profile" evidence="9">
    <location>
        <begin position="75"/>
        <end position="569"/>
    </location>
</feature>
<dbReference type="Gene3D" id="1.20.1250.20">
    <property type="entry name" value="MFS general substrate transporter like domains"/>
    <property type="match status" value="1"/>
</dbReference>
<feature type="transmembrane region" description="Helical" evidence="8">
    <location>
        <begin position="381"/>
        <end position="399"/>
    </location>
</feature>
<dbReference type="Pfam" id="PF07690">
    <property type="entry name" value="MFS_1"/>
    <property type="match status" value="1"/>
</dbReference>
<keyword evidence="3" id="KW-0813">Transport</keyword>
<feature type="transmembrane region" description="Helical" evidence="8">
    <location>
        <begin position="197"/>
        <end position="217"/>
    </location>
</feature>
<dbReference type="OMA" id="GQFNAKW"/>
<accession>A0A2I1BTB1</accession>
<keyword evidence="6 8" id="KW-0472">Membrane</keyword>
<feature type="transmembrane region" description="Helical" evidence="8">
    <location>
        <begin position="435"/>
        <end position="457"/>
    </location>
</feature>
<evidence type="ECO:0000256" key="6">
    <source>
        <dbReference type="ARBA" id="ARBA00023136"/>
    </source>
</evidence>